<feature type="domain" description="CdaR GGDEF-like" evidence="4">
    <location>
        <begin position="358"/>
        <end position="476"/>
    </location>
</feature>
<dbReference type="EMBL" id="CP017839">
    <property type="protein sequence ID" value="APA98745.1"/>
    <property type="molecule type" value="Genomic_DNA"/>
</dbReference>
<dbReference type="InterPro" id="IPR025736">
    <property type="entry name" value="PucR_C-HTH_dom"/>
</dbReference>
<evidence type="ECO:0000256" key="2">
    <source>
        <dbReference type="SAM" id="MobiDB-lite"/>
    </source>
</evidence>
<dbReference type="Pfam" id="PF17853">
    <property type="entry name" value="GGDEF_2"/>
    <property type="match status" value="1"/>
</dbReference>
<dbReference type="KEGG" id="nsr:NS506_04699"/>
<comment type="similarity">
    <text evidence="1">Belongs to the CdaR family.</text>
</comment>
<keyword evidence="7" id="KW-1185">Reference proteome</keyword>
<accession>A0ABC9YTH3</accession>
<dbReference type="InterPro" id="IPR042070">
    <property type="entry name" value="PucR_C-HTH_sf"/>
</dbReference>
<reference evidence="7" key="1">
    <citation type="submission" date="2015-07" db="EMBL/GenBank/DDBJ databases">
        <title>Nocardia seriolae U-1 whole genome shotgun sequence.</title>
        <authorList>
            <person name="Imajoh M."/>
            <person name="Fukumoto Y."/>
            <person name="Sukeda M."/>
            <person name="Yamane J."/>
            <person name="Yamasaki K."/>
            <person name="Shimizu M."/>
            <person name="Ohnishi K."/>
            <person name="Oshima S."/>
        </authorList>
    </citation>
    <scope>NUCLEOTIDE SEQUENCE [LARGE SCALE GENOMIC DNA]</scope>
    <source>
        <strain evidence="7">U-1</strain>
    </source>
</reference>
<gene>
    <name evidence="5" type="ORF">NS506_04699</name>
    <name evidence="6" type="ORF">NSK11_contig00041-0045</name>
</gene>
<protein>
    <submittedName>
        <fullName evidence="6">CdaR family transcriptional regulator</fullName>
    </submittedName>
</protein>
<dbReference type="Proteomes" id="UP000037179">
    <property type="component" value="Unassembled WGS sequence"/>
</dbReference>
<organism evidence="6 7">
    <name type="scientific">Nocardia seriolae</name>
    <dbReference type="NCBI Taxonomy" id="37332"/>
    <lineage>
        <taxon>Bacteria</taxon>
        <taxon>Bacillati</taxon>
        <taxon>Actinomycetota</taxon>
        <taxon>Actinomycetes</taxon>
        <taxon>Mycobacteriales</taxon>
        <taxon>Nocardiaceae</taxon>
        <taxon>Nocardia</taxon>
    </lineage>
</organism>
<evidence type="ECO:0000313" key="5">
    <source>
        <dbReference type="EMBL" id="APA98745.1"/>
    </source>
</evidence>
<evidence type="ECO:0000256" key="1">
    <source>
        <dbReference type="ARBA" id="ARBA00006754"/>
    </source>
</evidence>
<dbReference type="PANTHER" id="PTHR33744:SF17">
    <property type="entry name" value="CONSERVED PROTEIN"/>
    <property type="match status" value="1"/>
</dbReference>
<evidence type="ECO:0000313" key="6">
    <source>
        <dbReference type="EMBL" id="GAP28734.1"/>
    </source>
</evidence>
<dbReference type="InterPro" id="IPR051448">
    <property type="entry name" value="CdaR-like_regulators"/>
</dbReference>
<evidence type="ECO:0000259" key="3">
    <source>
        <dbReference type="Pfam" id="PF13556"/>
    </source>
</evidence>
<dbReference type="Proteomes" id="UP000180166">
    <property type="component" value="Chromosome"/>
</dbReference>
<dbReference type="PANTHER" id="PTHR33744">
    <property type="entry name" value="CARBOHYDRATE DIACID REGULATOR"/>
    <property type="match status" value="1"/>
</dbReference>
<dbReference type="EMBL" id="BBYQ01000041">
    <property type="protein sequence ID" value="GAP28734.1"/>
    <property type="molecule type" value="Genomic_DNA"/>
</dbReference>
<dbReference type="InterPro" id="IPR041522">
    <property type="entry name" value="CdaR_GGDEF"/>
</dbReference>
<reference evidence="5 8" key="3">
    <citation type="submission" date="2016-10" db="EMBL/GenBank/DDBJ databases">
        <title>Genome sequence of Nocardia seriolae strain EM150506, isolated from Anguila japonica.</title>
        <authorList>
            <person name="Han H.-J."/>
        </authorList>
    </citation>
    <scope>NUCLEOTIDE SEQUENCE [LARGE SCALE GENOMIC DNA]</scope>
    <source>
        <strain evidence="5 8">EM150506</strain>
    </source>
</reference>
<dbReference type="Gene3D" id="1.10.10.2840">
    <property type="entry name" value="PucR C-terminal helix-turn-helix domain"/>
    <property type="match status" value="1"/>
</dbReference>
<evidence type="ECO:0000313" key="7">
    <source>
        <dbReference type="Proteomes" id="UP000037179"/>
    </source>
</evidence>
<sequence length="596" mass="63946">MAVDNSGRALGAFSVPLEGGAESWPTRGRGGARSDGPNDGGSPSLDLDRPVTAVGAPLRELLDALGSTLVELLDAPRGDEVPIRSVALVDGADLASETVVHGPVSDMYLHVGIAEAEAVRWLRDLEHRPAAQRARVVLSKTAVESDGLRRAASAAGVAVVAVHPRARWDHVYPLIRRMLERSGRARENAERELLGTDTDLFGLAQIIAQNAGGMVTIEDAQSHVLAYSASNEAADRLRVQSILGREGPREYLRILQQWGVFDRLRNSDEVVDLPAHADLDIKHRLAVGIRRAGESSGATVLGSIWLQEGERPFKSGAAEVLRGASAIAARIISRGLDAPSTEALLIQRLFGARGGGVDVPSVASALGIPVDGPAAVIGFALVGAGHPDTEPSALGSTLRLRASAFRRDSLTARIGERAYILLPRFQSARGVTAWTRQLVDQLEATGTAILRAAIAIPVPDLGEVARARLEVDRVLDSTAFSKDRVTTLAESRTAVLLGEILDLIADRPELHDPRLTALFDYDRGHAAQLETSVNHYLRHHGDVRAAATALSIHPNTLRYRLRRAQDITGIDLDDPADRLLLELQLARHRRGDDGPH</sequence>
<dbReference type="Pfam" id="PF13556">
    <property type="entry name" value="HTH_30"/>
    <property type="match status" value="1"/>
</dbReference>
<feature type="region of interest" description="Disordered" evidence="2">
    <location>
        <begin position="19"/>
        <end position="49"/>
    </location>
</feature>
<dbReference type="AlphaFoldDB" id="A0ABC9YTH3"/>
<feature type="domain" description="PucR C-terminal helix-turn-helix" evidence="3">
    <location>
        <begin position="532"/>
        <end position="585"/>
    </location>
</feature>
<reference evidence="6 7" key="2">
    <citation type="journal article" date="2016" name="Genome Announc.">
        <title>Draft Genome Sequence of Erythromycin- and Oxytetracycline-Sensitive Nocardia seriolae Strain U-1 (NBRC 110359).</title>
        <authorList>
            <person name="Imajoh M."/>
            <person name="Sukeda M."/>
            <person name="Shimizu M."/>
            <person name="Yamane J."/>
            <person name="Ohnishi K."/>
            <person name="Oshima S."/>
        </authorList>
    </citation>
    <scope>NUCLEOTIDE SEQUENCE [LARGE SCALE GENOMIC DNA]</scope>
    <source>
        <strain evidence="6 7">U-1</strain>
    </source>
</reference>
<name>A0ABC9YTH3_9NOCA</name>
<proteinExistence type="inferred from homology"/>
<evidence type="ECO:0000259" key="4">
    <source>
        <dbReference type="Pfam" id="PF17853"/>
    </source>
</evidence>
<evidence type="ECO:0000313" key="8">
    <source>
        <dbReference type="Proteomes" id="UP000180166"/>
    </source>
</evidence>